<evidence type="ECO:0000313" key="1">
    <source>
        <dbReference type="EMBL" id="CCG04024.1"/>
    </source>
</evidence>
<reference evidence="1 2" key="1">
    <citation type="journal article" date="2012" name="J. Bacteriol.">
        <title>Genome Sequence of Blastococcus saxobsidens DD2, a Stone-Inhabiting Bacterium.</title>
        <authorList>
            <person name="Chouaia B."/>
            <person name="Crotti E."/>
            <person name="Brusetti L."/>
            <person name="Daffonchio D."/>
            <person name="Essoussi I."/>
            <person name="Nouioui I."/>
            <person name="Sbissi I."/>
            <person name="Ghodhbane-Gtari F."/>
            <person name="Gtari M."/>
            <person name="Vacherie B."/>
            <person name="Barbe V."/>
            <person name="Medigue C."/>
            <person name="Gury J."/>
            <person name="Pujic P."/>
            <person name="Normand P."/>
        </authorList>
    </citation>
    <scope>NUCLEOTIDE SEQUENCE [LARGE SCALE GENOMIC DNA]</scope>
    <source>
        <strain evidence="1 2">DD2</strain>
    </source>
</reference>
<accession>H6RPG5</accession>
<protein>
    <submittedName>
        <fullName evidence="1">Uncharacterized protein</fullName>
    </submittedName>
</protein>
<gene>
    <name evidence="1" type="ordered locus">BLASA_3155</name>
</gene>
<keyword evidence="2" id="KW-1185">Reference proteome</keyword>
<dbReference type="RefSeq" id="WP_014376904.1">
    <property type="nucleotide sequence ID" value="NC_016943.1"/>
</dbReference>
<dbReference type="EMBL" id="FO117623">
    <property type="protein sequence ID" value="CCG04024.1"/>
    <property type="molecule type" value="Genomic_DNA"/>
</dbReference>
<dbReference type="OrthoDB" id="134981at2"/>
<dbReference type="AlphaFoldDB" id="H6RPG5"/>
<dbReference type="HOGENOM" id="CLU_296094_0_0_11"/>
<proteinExistence type="predicted"/>
<sequence length="955" mass="101217">MTGDYSRWSHDPYKDDAAVLLQQGRLLTDDDWNTAVRTAGRRTQAGTLDVVGRSGVPSETPDGFRIALAGGSLAIGHGRAYVDGILAENHGAPPEVWRHGLAEPAGTAPVAYTAQPHLPQAPALPASGRYLVYLKVWRREVTAVDDPSLVEPALGIDTTTRHRTVWQVKAVPVPGGYVPGSPFLTQTWFEAAEPPATARLSVGTATVETDPDPCLIAPTGGYTGVENRLHRIQVHTPGPAGTATFVWSRDNATVAARVVSVPASLDRVVVDRLGHDQVLAFHEGEWVELLDETRELAGRPGVLRRIRTPGGIDSDTATIVFSTSLGAGDFALDAQGRPVAGSNLRIRRWDQGGTLLDEAGNTVPDAALASGSVTVPAPGTRLVLEHGITVGFSLDPAGGTFRTGDHWLVPARTADPTGHETTAEPALGIHAHYAGLAVVDGGAVVDVRPVFPPLSGLDSLCYVAGDGQEVTPDTLAPAPVLLPVAPRVGVARGPIPVPGRPVRFTLTGAGSGGLDGGTGPVTVPTGADGTAAVAWAVDPFVPQTLEARLLDWSGAPIGLPVRFSARTRLASGVAYQPGACSDLAGVATVQEALDTLCLRGGGDGNDCCVSVGEGGDYATLEEALRDLADRRRGMACVRLLPGLHEWAGADVDYLRHLDLHGCGAVLVLHAPFRVVKAEEVELSDLDLLGTEELRGEMVRFLACRQVVCHDLRVRTQSPEIPVLVRLTGCGASRVRDCEMTASASRRDGVGPRFTGPVRTLLEAARDDDRDALERMVATNRRAAVLRREAAAAQLEQFVRSRQVELDGRLAEALLRSAELIRAGGSLEEFVELLPELRETALHLDAVAGLARAALAVEEPHGPVWIAGNDLVGGISLYGVASPDRIEELEASLENLVEESRNPPEVRTGPARFDLHENRLGGFNWSTQHRLVDHQTIVERVPRPECGSRGSCEGGR</sequence>
<dbReference type="eggNOG" id="COG4447">
    <property type="taxonomic scope" value="Bacteria"/>
</dbReference>
<dbReference type="KEGG" id="bsd:BLASA_3155"/>
<dbReference type="Pfam" id="PF20129">
    <property type="entry name" value="DUF6519"/>
    <property type="match status" value="2"/>
</dbReference>
<dbReference type="Proteomes" id="UP000007517">
    <property type="component" value="Chromosome"/>
</dbReference>
<reference evidence="2" key="2">
    <citation type="submission" date="2012-02" db="EMBL/GenBank/DDBJ databases">
        <title>Complete genome sequence of Blastococcus saxobsidens strain DD2.</title>
        <authorList>
            <person name="Genoscope."/>
        </authorList>
    </citation>
    <scope>NUCLEOTIDE SEQUENCE [LARGE SCALE GENOMIC DNA]</scope>
    <source>
        <strain evidence="2">DD2</strain>
    </source>
</reference>
<dbReference type="STRING" id="1146883.BLASA_3155"/>
<evidence type="ECO:0000313" key="2">
    <source>
        <dbReference type="Proteomes" id="UP000007517"/>
    </source>
</evidence>
<name>H6RPG5_BLASD</name>
<organism evidence="1 2">
    <name type="scientific">Blastococcus saxobsidens (strain DD2)</name>
    <dbReference type="NCBI Taxonomy" id="1146883"/>
    <lineage>
        <taxon>Bacteria</taxon>
        <taxon>Bacillati</taxon>
        <taxon>Actinomycetota</taxon>
        <taxon>Actinomycetes</taxon>
        <taxon>Geodermatophilales</taxon>
        <taxon>Geodermatophilaceae</taxon>
        <taxon>Blastococcus</taxon>
    </lineage>
</organism>
<dbReference type="InterPro" id="IPR045392">
    <property type="entry name" value="DUF6519"/>
</dbReference>